<dbReference type="Proteomes" id="UP001165740">
    <property type="component" value="Chromosome 4"/>
</dbReference>
<dbReference type="Gene3D" id="3.40.30.10">
    <property type="entry name" value="Glutaredoxin"/>
    <property type="match status" value="1"/>
</dbReference>
<dbReference type="GO" id="GO:0034599">
    <property type="term" value="P:cellular response to oxidative stress"/>
    <property type="evidence" value="ECO:0007669"/>
    <property type="project" value="TreeGrafter"/>
</dbReference>
<dbReference type="SUPFAM" id="SSF52833">
    <property type="entry name" value="Thioredoxin-like"/>
    <property type="match status" value="1"/>
</dbReference>
<name>A0A9W3A886_BIOGL</name>
<dbReference type="PANTHER" id="PTHR45694">
    <property type="entry name" value="GLUTAREDOXIN 2"/>
    <property type="match status" value="1"/>
</dbReference>
<proteinExistence type="predicted"/>
<dbReference type="OMA" id="PESKACQ"/>
<dbReference type="PANTHER" id="PTHR45694:SF18">
    <property type="entry name" value="GLUTAREDOXIN-1-RELATED"/>
    <property type="match status" value="1"/>
</dbReference>
<dbReference type="GO" id="GO:0015038">
    <property type="term" value="F:glutathione disulfide oxidoreductase activity"/>
    <property type="evidence" value="ECO:0007669"/>
    <property type="project" value="TreeGrafter"/>
</dbReference>
<evidence type="ECO:0000313" key="2">
    <source>
        <dbReference type="RefSeq" id="XP_055883381.1"/>
    </source>
</evidence>
<organism evidence="1 2">
    <name type="scientific">Biomphalaria glabrata</name>
    <name type="common">Bloodfluke planorb</name>
    <name type="synonym">Freshwater snail</name>
    <dbReference type="NCBI Taxonomy" id="6526"/>
    <lineage>
        <taxon>Eukaryota</taxon>
        <taxon>Metazoa</taxon>
        <taxon>Spiralia</taxon>
        <taxon>Lophotrochozoa</taxon>
        <taxon>Mollusca</taxon>
        <taxon>Gastropoda</taxon>
        <taxon>Heterobranchia</taxon>
        <taxon>Euthyneura</taxon>
        <taxon>Panpulmonata</taxon>
        <taxon>Hygrophila</taxon>
        <taxon>Lymnaeoidea</taxon>
        <taxon>Planorbidae</taxon>
        <taxon>Biomphalaria</taxon>
    </lineage>
</organism>
<dbReference type="InterPro" id="IPR036249">
    <property type="entry name" value="Thioredoxin-like_sf"/>
</dbReference>
<dbReference type="GO" id="GO:0005737">
    <property type="term" value="C:cytoplasm"/>
    <property type="evidence" value="ECO:0007669"/>
    <property type="project" value="TreeGrafter"/>
</dbReference>
<keyword evidence="1" id="KW-1185">Reference proteome</keyword>
<accession>A0A9W3A886</accession>
<protein>
    <submittedName>
        <fullName evidence="2">Uncharacterized protein LOC129925903</fullName>
    </submittedName>
</protein>
<dbReference type="CDD" id="cd02066">
    <property type="entry name" value="GRX_family"/>
    <property type="match status" value="1"/>
</dbReference>
<evidence type="ECO:0000313" key="1">
    <source>
        <dbReference type="Proteomes" id="UP001165740"/>
    </source>
</evidence>
<sequence>MAGSIPFVDTFLKHKKIVLFGKSYSPETNIIKDLLKQNYYYELSDRWFCSVDIEKRQDCSTVENYLMLLTGYNNRQVPLLFVRGKVIGSYDQILRLHKDDRLKRLFTRFSLESDSDDDDDDVKVCRMRRHEMVVRVEELDETEVVVKVADWVQLDEKPIVDYDAFRKSDSTTTVSSELNEINRASFINRVEQKYKPSANKKAKSMTDVDPEWVYVGGKKHKDPSGHMGSSTTMIKSKHVFSVGEVPLKEQILEKSKNK</sequence>
<dbReference type="PROSITE" id="PS51354">
    <property type="entry name" value="GLUTAREDOXIN_2"/>
    <property type="match status" value="1"/>
</dbReference>
<dbReference type="AlphaFoldDB" id="A0A9W3A886"/>
<reference evidence="2" key="1">
    <citation type="submission" date="2025-08" db="UniProtKB">
        <authorList>
            <consortium name="RefSeq"/>
        </authorList>
    </citation>
    <scope>IDENTIFICATION</scope>
</reference>
<gene>
    <name evidence="2" type="primary">LOC129925903</name>
</gene>
<dbReference type="GeneID" id="129925903"/>
<dbReference type="RefSeq" id="XP_055883381.1">
    <property type="nucleotide sequence ID" value="XM_056027406.1"/>
</dbReference>